<dbReference type="AlphaFoldDB" id="A0A6A1VG60"/>
<comment type="caution">
    <text evidence="3">The sequence shown here is derived from an EMBL/GenBank/DDBJ whole genome shotgun (WGS) entry which is preliminary data.</text>
</comment>
<dbReference type="Proteomes" id="UP000516437">
    <property type="component" value="Chromosome 6"/>
</dbReference>
<keyword evidence="4" id="KW-1185">Reference proteome</keyword>
<dbReference type="EMBL" id="RXIC02000024">
    <property type="protein sequence ID" value="KAB1211555.1"/>
    <property type="molecule type" value="Genomic_DNA"/>
</dbReference>
<keyword evidence="1" id="KW-0547">Nucleotide-binding</keyword>
<evidence type="ECO:0000256" key="1">
    <source>
        <dbReference type="PROSITE-ProRule" id="PRU10141"/>
    </source>
</evidence>
<reference evidence="3 4" key="1">
    <citation type="journal article" date="2019" name="Plant Biotechnol. J.">
        <title>The red bayberry genome and genetic basis of sex determination.</title>
        <authorList>
            <person name="Jia H.M."/>
            <person name="Jia H.J."/>
            <person name="Cai Q.L."/>
            <person name="Wang Y."/>
            <person name="Zhao H.B."/>
            <person name="Yang W.F."/>
            <person name="Wang G.Y."/>
            <person name="Li Y.H."/>
            <person name="Zhan D.L."/>
            <person name="Shen Y.T."/>
            <person name="Niu Q.F."/>
            <person name="Chang L."/>
            <person name="Qiu J."/>
            <person name="Zhao L."/>
            <person name="Xie H.B."/>
            <person name="Fu W.Y."/>
            <person name="Jin J."/>
            <person name="Li X.W."/>
            <person name="Jiao Y."/>
            <person name="Zhou C.C."/>
            <person name="Tu T."/>
            <person name="Chai C.Y."/>
            <person name="Gao J.L."/>
            <person name="Fan L.J."/>
            <person name="van de Weg E."/>
            <person name="Wang J.Y."/>
            <person name="Gao Z.S."/>
        </authorList>
    </citation>
    <scope>NUCLEOTIDE SEQUENCE [LARGE SCALE GENOMIC DNA]</scope>
    <source>
        <tissue evidence="3">Leaves</tissue>
    </source>
</reference>
<dbReference type="Gene3D" id="3.30.200.20">
    <property type="entry name" value="Phosphorylase Kinase, domain 1"/>
    <property type="match status" value="1"/>
</dbReference>
<dbReference type="InterPro" id="IPR011009">
    <property type="entry name" value="Kinase-like_dom_sf"/>
</dbReference>
<protein>
    <submittedName>
        <fullName evidence="3">Receptor-like protein kinase FERONIA</fullName>
    </submittedName>
</protein>
<dbReference type="InterPro" id="IPR017441">
    <property type="entry name" value="Protein_kinase_ATP_BS"/>
</dbReference>
<dbReference type="GO" id="GO:0004714">
    <property type="term" value="F:transmembrane receptor protein tyrosine kinase activity"/>
    <property type="evidence" value="ECO:0007669"/>
    <property type="project" value="InterPro"/>
</dbReference>
<dbReference type="GO" id="GO:0009506">
    <property type="term" value="C:plasmodesma"/>
    <property type="evidence" value="ECO:0007669"/>
    <property type="project" value="TreeGrafter"/>
</dbReference>
<dbReference type="PANTHER" id="PTHR27003">
    <property type="entry name" value="OS07G0166700 PROTEIN"/>
    <property type="match status" value="1"/>
</dbReference>
<dbReference type="SMART" id="SM00220">
    <property type="entry name" value="S_TKc"/>
    <property type="match status" value="1"/>
</dbReference>
<proteinExistence type="predicted"/>
<dbReference type="OrthoDB" id="4062651at2759"/>
<dbReference type="GO" id="GO:0005524">
    <property type="term" value="F:ATP binding"/>
    <property type="evidence" value="ECO:0007669"/>
    <property type="project" value="UniProtKB-UniRule"/>
</dbReference>
<feature type="domain" description="Protein kinase" evidence="2">
    <location>
        <begin position="74"/>
        <end position="223"/>
    </location>
</feature>
<dbReference type="InterPro" id="IPR001245">
    <property type="entry name" value="Ser-Thr/Tyr_kinase_cat_dom"/>
</dbReference>
<dbReference type="InterPro" id="IPR000719">
    <property type="entry name" value="Prot_kinase_dom"/>
</dbReference>
<accession>A0A6A1VG60</accession>
<gene>
    <name evidence="3" type="ORF">CJ030_MR6G013297</name>
</gene>
<dbReference type="Gene3D" id="1.10.510.10">
    <property type="entry name" value="Transferase(Phosphotransferase) domain 1"/>
    <property type="match status" value="1"/>
</dbReference>
<name>A0A6A1VG60_9ROSI</name>
<dbReference type="FunFam" id="3.30.200.20:FF:000645">
    <property type="entry name" value="Receptor-like protein kinase FERONIA"/>
    <property type="match status" value="1"/>
</dbReference>
<dbReference type="SUPFAM" id="SSF56112">
    <property type="entry name" value="Protein kinase-like (PK-like)"/>
    <property type="match status" value="1"/>
</dbReference>
<dbReference type="PROSITE" id="PS50011">
    <property type="entry name" value="PROTEIN_KINASE_DOM"/>
    <property type="match status" value="1"/>
</dbReference>
<keyword evidence="1" id="KW-0067">ATP-binding</keyword>
<dbReference type="InterPro" id="IPR045272">
    <property type="entry name" value="ANXUR1/2-like"/>
</dbReference>
<evidence type="ECO:0000313" key="3">
    <source>
        <dbReference type="EMBL" id="KAB1211555.1"/>
    </source>
</evidence>
<keyword evidence="3" id="KW-0808">Transferase</keyword>
<dbReference type="PANTHER" id="PTHR27003:SF451">
    <property type="entry name" value="PROTEIN KINASE DOMAIN-CONTAINING PROTEIN"/>
    <property type="match status" value="1"/>
</dbReference>
<keyword evidence="3" id="KW-0418">Kinase</keyword>
<dbReference type="GO" id="GO:0005886">
    <property type="term" value="C:plasma membrane"/>
    <property type="evidence" value="ECO:0007669"/>
    <property type="project" value="TreeGrafter"/>
</dbReference>
<keyword evidence="3" id="KW-0675">Receptor</keyword>
<dbReference type="Pfam" id="PF07714">
    <property type="entry name" value="PK_Tyr_Ser-Thr"/>
    <property type="match status" value="1"/>
</dbReference>
<dbReference type="PROSITE" id="PS00107">
    <property type="entry name" value="PROTEIN_KINASE_ATP"/>
    <property type="match status" value="1"/>
</dbReference>
<evidence type="ECO:0000313" key="4">
    <source>
        <dbReference type="Proteomes" id="UP000516437"/>
    </source>
</evidence>
<evidence type="ECO:0000259" key="2">
    <source>
        <dbReference type="PROSITE" id="PS50011"/>
    </source>
</evidence>
<feature type="binding site" evidence="1">
    <location>
        <position position="103"/>
    </location>
    <ligand>
        <name>ATP</name>
        <dbReference type="ChEBI" id="CHEBI:30616"/>
    </ligand>
</feature>
<sequence>MFGKESVKKVNLFIALGAEQQNWITSYKDAILNGVEIFKLSDEGKVNEDKSVVTADELCRHFSLEEIKSATSTFHEELIVGRGGFGEVYKGFIDQCTMIVAIKRLNPKSKQGAREFWREIDMLSHLRHVHLVSLVGYCDDDNEMILVYDYMTNGTLRDQLYDTDNDSIPWKQRLEICIGAARGLNYLHTGAERPIIHRDVKTTNICWTKWVAKGFRVVQNGVG</sequence>
<organism evidence="3 4">
    <name type="scientific">Morella rubra</name>
    <name type="common">Chinese bayberry</name>
    <dbReference type="NCBI Taxonomy" id="262757"/>
    <lineage>
        <taxon>Eukaryota</taxon>
        <taxon>Viridiplantae</taxon>
        <taxon>Streptophyta</taxon>
        <taxon>Embryophyta</taxon>
        <taxon>Tracheophyta</taxon>
        <taxon>Spermatophyta</taxon>
        <taxon>Magnoliopsida</taxon>
        <taxon>eudicotyledons</taxon>
        <taxon>Gunneridae</taxon>
        <taxon>Pentapetalae</taxon>
        <taxon>rosids</taxon>
        <taxon>fabids</taxon>
        <taxon>Fagales</taxon>
        <taxon>Myricaceae</taxon>
        <taxon>Morella</taxon>
    </lineage>
</organism>